<evidence type="ECO:0000256" key="1">
    <source>
        <dbReference type="ARBA" id="ARBA00009451"/>
    </source>
</evidence>
<protein>
    <recommendedName>
        <fullName evidence="7">Ribosomal protein L22</fullName>
    </recommendedName>
</protein>
<dbReference type="OMA" id="WVQLADK"/>
<dbReference type="GeneID" id="5544029"/>
<evidence type="ECO:0000313" key="6">
    <source>
        <dbReference type="Proteomes" id="UP000000267"/>
    </source>
</evidence>
<dbReference type="GO" id="GO:0006412">
    <property type="term" value="P:translation"/>
    <property type="evidence" value="ECO:0007669"/>
    <property type="project" value="InterPro"/>
</dbReference>
<sequence>MNLSRSVGNFVKAGRCERFFSYNRFLQNSNANNLFGSLVKEDTSKNSKTSSNRLLNAYNEVAVKGDEPSDGVSALKPEDDVQLQKYIKKVKNQPELPAKDILLSPLKKKIYEANCKMNGGFFTRDTVVAVSKLGQFKLKLSQKEIEALEPSVYLKSARLGTTPKKATQLCRLLNGLDLKKAITQCHFSKRHVSRYIGELLEQGIEDANKLKLDPNDLYISQIWTGSDGNWMKRIEAKGRGRVGKITHRFVHVRCILKSKSVTLKRLAHESELKQQRKKPWVQLADKPVRGVTNNVYKW</sequence>
<reference evidence="5 6" key="1">
    <citation type="journal article" date="2007" name="Proc. Natl. Acad. Sci. U.S.A.">
        <title>Independent sorting-out of thousands of duplicated gene pairs in two yeast species descended from a whole-genome duplication.</title>
        <authorList>
            <person name="Scannell D.R."/>
            <person name="Frank A.C."/>
            <person name="Conant G.C."/>
            <person name="Byrne K.P."/>
            <person name="Woolfit M."/>
            <person name="Wolfe K.H."/>
        </authorList>
    </citation>
    <scope>NUCLEOTIDE SEQUENCE [LARGE SCALE GENOMIC DNA]</scope>
    <source>
        <strain evidence="6">ATCC 22028 / DSM 70294 / BCRC 21397 / CBS 2163 / NBRC 10782 / NRRL Y-8283 / UCD 57-17</strain>
    </source>
</reference>
<dbReference type="AlphaFoldDB" id="A7TP92"/>
<proteinExistence type="inferred from homology"/>
<dbReference type="Proteomes" id="UP000000267">
    <property type="component" value="Unassembled WGS sequence"/>
</dbReference>
<evidence type="ECO:0000313" key="5">
    <source>
        <dbReference type="EMBL" id="EDO15943.1"/>
    </source>
</evidence>
<dbReference type="EMBL" id="DS480439">
    <property type="protein sequence ID" value="EDO15943.1"/>
    <property type="molecule type" value="Genomic_DNA"/>
</dbReference>
<dbReference type="SUPFAM" id="SSF54843">
    <property type="entry name" value="Ribosomal protein L22"/>
    <property type="match status" value="1"/>
</dbReference>
<gene>
    <name evidence="5" type="ORF">Kpol_480p30</name>
</gene>
<dbReference type="Pfam" id="PF00237">
    <property type="entry name" value="Ribosomal_L22"/>
    <property type="match status" value="1"/>
</dbReference>
<keyword evidence="6" id="KW-1185">Reference proteome</keyword>
<dbReference type="CDD" id="cd00336">
    <property type="entry name" value="Ribosomal_L22"/>
    <property type="match status" value="1"/>
</dbReference>
<dbReference type="InterPro" id="IPR047867">
    <property type="entry name" value="Ribosomal_uL22_bac/org-type"/>
</dbReference>
<dbReference type="PANTHER" id="PTHR13501:SF8">
    <property type="entry name" value="LARGE RIBOSOMAL SUBUNIT PROTEIN UL22M"/>
    <property type="match status" value="1"/>
</dbReference>
<dbReference type="OrthoDB" id="416470at2759"/>
<dbReference type="Gene3D" id="3.90.470.10">
    <property type="entry name" value="Ribosomal protein L22/L17"/>
    <property type="match status" value="1"/>
</dbReference>
<evidence type="ECO:0008006" key="7">
    <source>
        <dbReference type="Google" id="ProtNLM"/>
    </source>
</evidence>
<dbReference type="STRING" id="436907.A7TP92"/>
<comment type="similarity">
    <text evidence="1 4">Belongs to the universal ribosomal protein uL22 family.</text>
</comment>
<keyword evidence="3 4" id="KW-0687">Ribonucleoprotein</keyword>
<dbReference type="GO" id="GO:0005762">
    <property type="term" value="C:mitochondrial large ribosomal subunit"/>
    <property type="evidence" value="ECO:0007669"/>
    <property type="project" value="EnsemblFungi"/>
</dbReference>
<name>A7TP92_VANPO</name>
<dbReference type="PANTHER" id="PTHR13501">
    <property type="entry name" value="CHLOROPLAST 50S RIBOSOMAL PROTEIN L22-RELATED"/>
    <property type="match status" value="1"/>
</dbReference>
<evidence type="ECO:0000256" key="4">
    <source>
        <dbReference type="RuleBase" id="RU004005"/>
    </source>
</evidence>
<accession>A7TP92</accession>
<dbReference type="eggNOG" id="KOG1711">
    <property type="taxonomic scope" value="Eukaryota"/>
</dbReference>
<evidence type="ECO:0000256" key="3">
    <source>
        <dbReference type="ARBA" id="ARBA00023274"/>
    </source>
</evidence>
<dbReference type="GO" id="GO:0003735">
    <property type="term" value="F:structural constituent of ribosome"/>
    <property type="evidence" value="ECO:0007669"/>
    <property type="project" value="EnsemblFungi"/>
</dbReference>
<dbReference type="KEGG" id="vpo:Kpol_480p30"/>
<keyword evidence="2 4" id="KW-0689">Ribosomal protein</keyword>
<dbReference type="InterPro" id="IPR036394">
    <property type="entry name" value="Ribosomal_uL22_sf"/>
</dbReference>
<dbReference type="PhylomeDB" id="A7TP92"/>
<dbReference type="InParanoid" id="A7TP92"/>
<dbReference type="RefSeq" id="XP_001643801.1">
    <property type="nucleotide sequence ID" value="XM_001643751.1"/>
</dbReference>
<dbReference type="InterPro" id="IPR001063">
    <property type="entry name" value="Ribosomal_uL22"/>
</dbReference>
<dbReference type="HOGENOM" id="CLU_081667_0_0_1"/>
<dbReference type="FunCoup" id="A7TP92">
    <property type="interactions" value="346"/>
</dbReference>
<evidence type="ECO:0000256" key="2">
    <source>
        <dbReference type="ARBA" id="ARBA00022980"/>
    </source>
</evidence>
<organism evidence="6">
    <name type="scientific">Vanderwaltozyma polyspora (strain ATCC 22028 / DSM 70294 / BCRC 21397 / CBS 2163 / NBRC 10782 / NRRL Y-8283 / UCD 57-17)</name>
    <name type="common">Kluyveromyces polysporus</name>
    <dbReference type="NCBI Taxonomy" id="436907"/>
    <lineage>
        <taxon>Eukaryota</taxon>
        <taxon>Fungi</taxon>
        <taxon>Dikarya</taxon>
        <taxon>Ascomycota</taxon>
        <taxon>Saccharomycotina</taxon>
        <taxon>Saccharomycetes</taxon>
        <taxon>Saccharomycetales</taxon>
        <taxon>Saccharomycetaceae</taxon>
        <taxon>Vanderwaltozyma</taxon>
    </lineage>
</organism>